<protein>
    <recommendedName>
        <fullName evidence="1">HTH cro/C1-type domain-containing protein</fullName>
    </recommendedName>
</protein>
<evidence type="ECO:0000313" key="3">
    <source>
        <dbReference type="Proteomes" id="UP000192840"/>
    </source>
</evidence>
<dbReference type="STRING" id="40571.SAMN05660733_02518"/>
<proteinExistence type="predicted"/>
<accession>A0A1W2CZA2</accession>
<feature type="domain" description="HTH cro/C1-type" evidence="1">
    <location>
        <begin position="90"/>
        <end position="135"/>
    </location>
</feature>
<dbReference type="AlphaFoldDB" id="A0A1W2CZA2"/>
<name>A0A1W2CZA2_9PSEU</name>
<dbReference type="GO" id="GO:0003677">
    <property type="term" value="F:DNA binding"/>
    <property type="evidence" value="ECO:0007669"/>
    <property type="project" value="InterPro"/>
</dbReference>
<dbReference type="InterPro" id="IPR010982">
    <property type="entry name" value="Lambda_DNA-bd_dom_sf"/>
</dbReference>
<dbReference type="SUPFAM" id="SSF47413">
    <property type="entry name" value="lambda repressor-like DNA-binding domains"/>
    <property type="match status" value="1"/>
</dbReference>
<dbReference type="Gene3D" id="1.10.260.40">
    <property type="entry name" value="lambda repressor-like DNA-binding domains"/>
    <property type="match status" value="1"/>
</dbReference>
<organism evidence="2 3">
    <name type="scientific">Lentzea albidocapillata</name>
    <dbReference type="NCBI Taxonomy" id="40571"/>
    <lineage>
        <taxon>Bacteria</taxon>
        <taxon>Bacillati</taxon>
        <taxon>Actinomycetota</taxon>
        <taxon>Actinomycetes</taxon>
        <taxon>Pseudonocardiales</taxon>
        <taxon>Pseudonocardiaceae</taxon>
        <taxon>Lentzea</taxon>
    </lineage>
</organism>
<dbReference type="InterPro" id="IPR001387">
    <property type="entry name" value="Cro/C1-type_HTH"/>
</dbReference>
<evidence type="ECO:0000259" key="1">
    <source>
        <dbReference type="PROSITE" id="PS50943"/>
    </source>
</evidence>
<reference evidence="3" key="1">
    <citation type="submission" date="2017-04" db="EMBL/GenBank/DDBJ databases">
        <authorList>
            <person name="Varghese N."/>
            <person name="Submissions S."/>
        </authorList>
    </citation>
    <scope>NUCLEOTIDE SEQUENCE [LARGE SCALE GENOMIC DNA]</scope>
    <source>
        <strain evidence="3">DSM 44073</strain>
    </source>
</reference>
<gene>
    <name evidence="2" type="ORF">SAMN05660733_02518</name>
</gene>
<dbReference type="PROSITE" id="PS50943">
    <property type="entry name" value="HTH_CROC1"/>
    <property type="match status" value="1"/>
</dbReference>
<dbReference type="CDD" id="cd00093">
    <property type="entry name" value="HTH_XRE"/>
    <property type="match status" value="1"/>
</dbReference>
<keyword evidence="3" id="KW-1185">Reference proteome</keyword>
<evidence type="ECO:0000313" key="2">
    <source>
        <dbReference type="EMBL" id="SMC90194.1"/>
    </source>
</evidence>
<sequence>MSPNRGRGASTPHERRCGKCDTPLAADNTTRMCGRCLRDFGGLDKPPAGLTKEFFLTAEMCAAFNSHHIGRVFKAYRQHERFLKLLGRPLSQEEFGRWLGLSQTAVSRLEGVKPEQNIKVLREYATALHLPKDLLWFDFPGENRADIVREQHAESKLARTAIEMTATSGEKPWSVAAGSTEKTSDAEVTVINIVNLAQPSGNPIWFESTHRKESRQQEVDVDDVEMVREMVSTFRKLDNKFGGGRARTLVNNFLHTEVTPILHEGKFVIGAREEYFGAVADLNQLAGWMAYDVGDAQSGRRHLKEALRMSMEVADHARSSEMLSGLSHHAAFLREAGLAVDFAEGAQSHAARSGIVLLETEAAVMAAHGFAIKNDASACRQKLHKAEALFELADQSQRPDWLKYFDEAYLAAKFAHCFREIGSFDEAESFARRSLEMSDGYDRGKLFNTALLATILFEKGSFDEACMLSKLALKMASRMQSNRTAKYLSEIASKLAQYRHSADVSSVFELYIRAGIAPTR</sequence>
<dbReference type="Proteomes" id="UP000192840">
    <property type="component" value="Unassembled WGS sequence"/>
</dbReference>
<dbReference type="EMBL" id="FWYC01000006">
    <property type="protein sequence ID" value="SMC90194.1"/>
    <property type="molecule type" value="Genomic_DNA"/>
</dbReference>